<dbReference type="Proteomes" id="UP000229681">
    <property type="component" value="Unassembled WGS sequence"/>
</dbReference>
<evidence type="ECO:0000256" key="1">
    <source>
        <dbReference type="ARBA" id="ARBA00002634"/>
    </source>
</evidence>
<comment type="function">
    <text evidence="1 15 17">Specifically methylates guanosine-37 in various tRNAs.</text>
</comment>
<comment type="similarity">
    <text evidence="3 15 17">Belongs to the RNA methyltransferase TrmD family.</text>
</comment>
<dbReference type="GO" id="GO:0002939">
    <property type="term" value="P:tRNA N1-guanine methylation"/>
    <property type="evidence" value="ECO:0007669"/>
    <property type="project" value="TreeGrafter"/>
</dbReference>
<dbReference type="NCBIfam" id="TIGR00088">
    <property type="entry name" value="trmD"/>
    <property type="match status" value="1"/>
</dbReference>
<comment type="subunit">
    <text evidence="4 15 17">Homodimer.</text>
</comment>
<comment type="subcellular location">
    <subcellularLocation>
        <location evidence="2 15 17">Cytoplasm</location>
    </subcellularLocation>
</comment>
<evidence type="ECO:0000256" key="13">
    <source>
        <dbReference type="ARBA" id="ARBA00033392"/>
    </source>
</evidence>
<dbReference type="PANTHER" id="PTHR46417">
    <property type="entry name" value="TRNA (GUANINE-N(1)-)-METHYLTRANSFERASE"/>
    <property type="match status" value="1"/>
</dbReference>
<evidence type="ECO:0000256" key="8">
    <source>
        <dbReference type="ARBA" id="ARBA00022603"/>
    </source>
</evidence>
<feature type="binding site" evidence="15 16">
    <location>
        <position position="111"/>
    </location>
    <ligand>
        <name>S-adenosyl-L-methionine</name>
        <dbReference type="ChEBI" id="CHEBI:59789"/>
    </ligand>
</feature>
<gene>
    <name evidence="15" type="primary">trmD</name>
    <name evidence="19" type="ORF">CUN49_08385</name>
</gene>
<dbReference type="PANTHER" id="PTHR46417:SF1">
    <property type="entry name" value="TRNA (GUANINE-N(1)-)-METHYLTRANSFERASE"/>
    <property type="match status" value="1"/>
</dbReference>
<evidence type="ECO:0000256" key="12">
    <source>
        <dbReference type="ARBA" id="ARBA00029736"/>
    </source>
</evidence>
<comment type="catalytic activity">
    <reaction evidence="14 15 17">
        <text>guanosine(37) in tRNA + S-adenosyl-L-methionine = N(1)-methylguanosine(37) in tRNA + S-adenosyl-L-homocysteine + H(+)</text>
        <dbReference type="Rhea" id="RHEA:36899"/>
        <dbReference type="Rhea" id="RHEA-COMP:10145"/>
        <dbReference type="Rhea" id="RHEA-COMP:10147"/>
        <dbReference type="ChEBI" id="CHEBI:15378"/>
        <dbReference type="ChEBI" id="CHEBI:57856"/>
        <dbReference type="ChEBI" id="CHEBI:59789"/>
        <dbReference type="ChEBI" id="CHEBI:73542"/>
        <dbReference type="ChEBI" id="CHEBI:74269"/>
        <dbReference type="EC" id="2.1.1.228"/>
    </reaction>
</comment>
<sequence length="268" mass="29712">MRFEIFTLFPAMFESVLSESILKRARERGLLQVNLHNIRDYATDKHRTTDEPPYGGGGGMLLKVEPIVRAVESVLQGERVPVILTAPQGERFTQRMAAELAQQPRLAIICGRYEGVDERVRQLVVTREVSIGDYVLSGGELAAMVMLDAIARHLPNVLGNAESAPNDSFSSGLLEGAHYTRPSEFRGLRVPEVLLQGDHGAVARWRRESALRRTWERRPELLLSASLSEAERYLLGALAEEWAARAASARHEAATLGAINSLALLDKY</sequence>
<evidence type="ECO:0000256" key="3">
    <source>
        <dbReference type="ARBA" id="ARBA00007630"/>
    </source>
</evidence>
<reference evidence="19 20" key="1">
    <citation type="submission" date="2017-11" db="EMBL/GenBank/DDBJ databases">
        <title>Evolution of Phototrophy in the Chloroflexi Phylum Driven by Horizontal Gene Transfer.</title>
        <authorList>
            <person name="Ward L.M."/>
            <person name="Hemp J."/>
            <person name="Shih P.M."/>
            <person name="Mcglynn S.E."/>
            <person name="Fischer W."/>
        </authorList>
    </citation>
    <scope>NUCLEOTIDE SEQUENCE [LARGE SCALE GENOMIC DNA]</scope>
    <source>
        <strain evidence="19">JP3_13</strain>
    </source>
</reference>
<dbReference type="HAMAP" id="MF_00605">
    <property type="entry name" value="TrmD"/>
    <property type="match status" value="1"/>
</dbReference>
<dbReference type="InterPro" id="IPR029026">
    <property type="entry name" value="tRNA_m1G_MTases_N"/>
</dbReference>
<evidence type="ECO:0000256" key="15">
    <source>
        <dbReference type="HAMAP-Rule" id="MF_00605"/>
    </source>
</evidence>
<evidence type="ECO:0000313" key="19">
    <source>
        <dbReference type="EMBL" id="PJF35860.1"/>
    </source>
</evidence>
<keyword evidence="11 15" id="KW-0819">tRNA processing</keyword>
<protein>
    <recommendedName>
        <fullName evidence="6 15">tRNA (guanine-N(1)-)-methyltransferase</fullName>
        <ecNumber evidence="5 15">2.1.1.228</ecNumber>
    </recommendedName>
    <alternativeName>
        <fullName evidence="12 15">M1G-methyltransferase</fullName>
    </alternativeName>
    <alternativeName>
        <fullName evidence="13 15">tRNA [GM37] methyltransferase</fullName>
    </alternativeName>
</protein>
<keyword evidence="10 15" id="KW-0949">S-adenosyl-L-methionine</keyword>
<keyword evidence="9 15" id="KW-0808">Transferase</keyword>
<evidence type="ECO:0000256" key="7">
    <source>
        <dbReference type="ARBA" id="ARBA00022490"/>
    </source>
</evidence>
<dbReference type="InterPro" id="IPR029028">
    <property type="entry name" value="Alpha/beta_knot_MTases"/>
</dbReference>
<evidence type="ECO:0000256" key="4">
    <source>
        <dbReference type="ARBA" id="ARBA00011738"/>
    </source>
</evidence>
<accession>A0A2M8PE85</accession>
<comment type="caution">
    <text evidence="19">The sequence shown here is derived from an EMBL/GenBank/DDBJ whole genome shotgun (WGS) entry which is preliminary data.</text>
</comment>
<dbReference type="AlphaFoldDB" id="A0A2M8PE85"/>
<evidence type="ECO:0000256" key="6">
    <source>
        <dbReference type="ARBA" id="ARBA00014679"/>
    </source>
</evidence>
<dbReference type="CDD" id="cd18080">
    <property type="entry name" value="TrmD-like"/>
    <property type="match status" value="1"/>
</dbReference>
<dbReference type="FunFam" id="3.40.1280.10:FF:000001">
    <property type="entry name" value="tRNA (guanine-N(1)-)-methyltransferase"/>
    <property type="match status" value="1"/>
</dbReference>
<dbReference type="GO" id="GO:0005829">
    <property type="term" value="C:cytosol"/>
    <property type="evidence" value="ECO:0007669"/>
    <property type="project" value="TreeGrafter"/>
</dbReference>
<name>A0A2M8PE85_9CHLR</name>
<dbReference type="InterPro" id="IPR023148">
    <property type="entry name" value="tRNA_m1G_MeTrfase_C_sf"/>
</dbReference>
<dbReference type="Gene3D" id="3.40.1280.10">
    <property type="match status" value="1"/>
</dbReference>
<keyword evidence="7 15" id="KW-0963">Cytoplasm</keyword>
<evidence type="ECO:0000313" key="20">
    <source>
        <dbReference type="Proteomes" id="UP000229681"/>
    </source>
</evidence>
<evidence type="ECO:0000256" key="17">
    <source>
        <dbReference type="RuleBase" id="RU003464"/>
    </source>
</evidence>
<proteinExistence type="inferred from homology"/>
<dbReference type="PIRSF" id="PIRSF000386">
    <property type="entry name" value="tRNA_mtase"/>
    <property type="match status" value="1"/>
</dbReference>
<dbReference type="Gene3D" id="1.10.1270.20">
    <property type="entry name" value="tRNA(m1g37)methyltransferase, domain 2"/>
    <property type="match status" value="1"/>
</dbReference>
<dbReference type="GO" id="GO:0052906">
    <property type="term" value="F:tRNA (guanine(37)-N1)-methyltransferase activity"/>
    <property type="evidence" value="ECO:0007669"/>
    <property type="project" value="UniProtKB-UniRule"/>
</dbReference>
<dbReference type="NCBIfam" id="NF000648">
    <property type="entry name" value="PRK00026.1"/>
    <property type="match status" value="1"/>
</dbReference>
<feature type="domain" description="tRNA methyltransferase TRMD/TRM10-type" evidence="18">
    <location>
        <begin position="1"/>
        <end position="222"/>
    </location>
</feature>
<evidence type="ECO:0000256" key="5">
    <source>
        <dbReference type="ARBA" id="ARBA00012807"/>
    </source>
</evidence>
<evidence type="ECO:0000259" key="18">
    <source>
        <dbReference type="Pfam" id="PF01746"/>
    </source>
</evidence>
<keyword evidence="8 15" id="KW-0489">Methyltransferase</keyword>
<dbReference type="FunFam" id="1.10.1270.20:FF:000001">
    <property type="entry name" value="tRNA (guanine-N(1)-)-methyltransferase"/>
    <property type="match status" value="1"/>
</dbReference>
<evidence type="ECO:0000256" key="10">
    <source>
        <dbReference type="ARBA" id="ARBA00022691"/>
    </source>
</evidence>
<evidence type="ECO:0000256" key="2">
    <source>
        <dbReference type="ARBA" id="ARBA00004496"/>
    </source>
</evidence>
<organism evidence="19 20">
    <name type="scientific">Candidatus Thermofonsia Clade 1 bacterium</name>
    <dbReference type="NCBI Taxonomy" id="2364210"/>
    <lineage>
        <taxon>Bacteria</taxon>
        <taxon>Bacillati</taxon>
        <taxon>Chloroflexota</taxon>
        <taxon>Candidatus Thermofontia</taxon>
        <taxon>Candidatus Thermofonsia Clade 1</taxon>
    </lineage>
</organism>
<evidence type="ECO:0000256" key="11">
    <source>
        <dbReference type="ARBA" id="ARBA00022694"/>
    </source>
</evidence>
<dbReference type="Pfam" id="PF01746">
    <property type="entry name" value="tRNA_m1G_MT"/>
    <property type="match status" value="1"/>
</dbReference>
<dbReference type="EC" id="2.1.1.228" evidence="5 15"/>
<evidence type="ECO:0000256" key="16">
    <source>
        <dbReference type="PIRSR" id="PIRSR000386-1"/>
    </source>
</evidence>
<evidence type="ECO:0000256" key="14">
    <source>
        <dbReference type="ARBA" id="ARBA00047783"/>
    </source>
</evidence>
<evidence type="ECO:0000256" key="9">
    <source>
        <dbReference type="ARBA" id="ARBA00022679"/>
    </source>
</evidence>
<dbReference type="InterPro" id="IPR002649">
    <property type="entry name" value="tRNA_m1G_MeTrfase_TrmD"/>
</dbReference>
<feature type="binding site" evidence="15 16">
    <location>
        <begin position="131"/>
        <end position="136"/>
    </location>
    <ligand>
        <name>S-adenosyl-L-methionine</name>
        <dbReference type="ChEBI" id="CHEBI:59789"/>
    </ligand>
</feature>
<dbReference type="InterPro" id="IPR016009">
    <property type="entry name" value="tRNA_MeTrfase_TRMD/TRM10"/>
</dbReference>
<dbReference type="SUPFAM" id="SSF75217">
    <property type="entry name" value="alpha/beta knot"/>
    <property type="match status" value="1"/>
</dbReference>
<dbReference type="EMBL" id="PGTM01000103">
    <property type="protein sequence ID" value="PJF35860.1"/>
    <property type="molecule type" value="Genomic_DNA"/>
</dbReference>